<dbReference type="CDD" id="cd00303">
    <property type="entry name" value="retropepsin_like"/>
    <property type="match status" value="1"/>
</dbReference>
<proteinExistence type="predicted"/>
<dbReference type="InterPro" id="IPR021109">
    <property type="entry name" value="Peptidase_aspartic_dom_sf"/>
</dbReference>
<evidence type="ECO:0000313" key="3">
    <source>
        <dbReference type="Proteomes" id="UP000078284"/>
    </source>
</evidence>
<feature type="region of interest" description="Disordered" evidence="1">
    <location>
        <begin position="37"/>
        <end position="65"/>
    </location>
</feature>
<accession>A0A178VN97</accession>
<dbReference type="AlphaFoldDB" id="A0A178VN97"/>
<organism evidence="2 3">
    <name type="scientific">Arabidopsis thaliana</name>
    <name type="common">Mouse-ear cress</name>
    <dbReference type="NCBI Taxonomy" id="3702"/>
    <lineage>
        <taxon>Eukaryota</taxon>
        <taxon>Viridiplantae</taxon>
        <taxon>Streptophyta</taxon>
        <taxon>Embryophyta</taxon>
        <taxon>Tracheophyta</taxon>
        <taxon>Spermatophyta</taxon>
        <taxon>Magnoliopsida</taxon>
        <taxon>eudicotyledons</taxon>
        <taxon>Gunneridae</taxon>
        <taxon>Pentapetalae</taxon>
        <taxon>rosids</taxon>
        <taxon>malvids</taxon>
        <taxon>Brassicales</taxon>
        <taxon>Brassicaceae</taxon>
        <taxon>Camelineae</taxon>
        <taxon>Arabidopsis</taxon>
    </lineage>
</organism>
<evidence type="ECO:0000256" key="1">
    <source>
        <dbReference type="SAM" id="MobiDB-lite"/>
    </source>
</evidence>
<gene>
    <name evidence="2" type="ordered locus">AXX17_At2g05220</name>
</gene>
<sequence length="401" mass="46780">MADESLTKADLQGFTEVVTSALTAMTNQMALTTELKNVNNNNNQQNGREEEQIDPNENQRRGRERDSIMEFVEEEVEERNQQNSHDYRVKVDIPLFYSTIGVEDFLDWQITVDRFFEVMGIPEKKQVKMVAIRLKSIAAVWWDTLVVQRQRQRNGAVRTWRRDRKSESSKVHQWIKEKMGLQTVWIVQEASSLALKPELMEKSAFQKQTNPYARPSIDKCFRCQGQDHRSSVCPSRRTVAFLEEEEELEEEDEYAEVEFAEEESNEMINLVLQRILLSSKEEGQRRNLFRTRCSINDKVCNLIVDIGSSENLVSQKLVEYLKLPTTLHQKPYSLGWVSKGSQFCVSLSCRVPISIGKHYKEEVLCDVLNMDVCHIILGRSWQYDNDITYRGKDNVLMFTWN</sequence>
<dbReference type="PANTHER" id="PTHR35046">
    <property type="entry name" value="ZINC KNUCKLE (CCHC-TYPE) FAMILY PROTEIN"/>
    <property type="match status" value="1"/>
</dbReference>
<comment type="caution">
    <text evidence="2">The sequence shown here is derived from an EMBL/GenBank/DDBJ whole genome shotgun (WGS) entry which is preliminary data.</text>
</comment>
<dbReference type="SUPFAM" id="SSF50630">
    <property type="entry name" value="Acid proteases"/>
    <property type="match status" value="1"/>
</dbReference>
<dbReference type="Gene3D" id="2.40.70.10">
    <property type="entry name" value="Acid Proteases"/>
    <property type="match status" value="1"/>
</dbReference>
<dbReference type="EMBL" id="LUHQ01000002">
    <property type="protein sequence ID" value="OAP07306.1"/>
    <property type="molecule type" value="Genomic_DNA"/>
</dbReference>
<name>A0A178VN97_ARATH</name>
<feature type="compositionally biased region" description="Low complexity" evidence="1">
    <location>
        <begin position="37"/>
        <end position="46"/>
    </location>
</feature>
<protein>
    <submittedName>
        <fullName evidence="2">Uncharacterized protein</fullName>
    </submittedName>
</protein>
<reference evidence="3" key="1">
    <citation type="journal article" date="2016" name="Proc. Natl. Acad. Sci. U.S.A.">
        <title>Chromosome-level assembly of Arabidopsis thaliana Ler reveals the extent of translocation and inversion polymorphisms.</title>
        <authorList>
            <person name="Zapata L."/>
            <person name="Ding J."/>
            <person name="Willing E.M."/>
            <person name="Hartwig B."/>
            <person name="Bezdan D."/>
            <person name="Jiao W.B."/>
            <person name="Patel V."/>
            <person name="Velikkakam James G."/>
            <person name="Koornneef M."/>
            <person name="Ossowski S."/>
            <person name="Schneeberger K."/>
        </authorList>
    </citation>
    <scope>NUCLEOTIDE SEQUENCE [LARGE SCALE GENOMIC DNA]</scope>
    <source>
        <strain evidence="3">cv. Landsberg erecta</strain>
    </source>
</reference>
<evidence type="ECO:0000313" key="2">
    <source>
        <dbReference type="EMBL" id="OAP07306.1"/>
    </source>
</evidence>
<dbReference type="PANTHER" id="PTHR35046:SF9">
    <property type="entry name" value="RNA-DIRECTED DNA POLYMERASE"/>
    <property type="match status" value="1"/>
</dbReference>
<dbReference type="Proteomes" id="UP000078284">
    <property type="component" value="Chromosome 2"/>
</dbReference>